<keyword evidence="2" id="KW-1185">Reference proteome</keyword>
<gene>
    <name evidence="1" type="ORF">KTS45_14275</name>
</gene>
<dbReference type="RefSeq" id="WP_162318199.1">
    <property type="nucleotide sequence ID" value="NZ_JAHQXF010000002.1"/>
</dbReference>
<dbReference type="Pfam" id="PF24333">
    <property type="entry name" value="DUF7501"/>
    <property type="match status" value="1"/>
</dbReference>
<dbReference type="Proteomes" id="UP000766550">
    <property type="component" value="Unassembled WGS sequence"/>
</dbReference>
<dbReference type="InterPro" id="IPR055924">
    <property type="entry name" value="DUF7501"/>
</dbReference>
<accession>A0A8J7YCJ6</accession>
<comment type="caution">
    <text evidence="1">The sequence shown here is derived from an EMBL/GenBank/DDBJ whole genome shotgun (WGS) entry which is preliminary data.</text>
</comment>
<dbReference type="OrthoDB" id="179461at2157"/>
<dbReference type="AlphaFoldDB" id="A0A8J7YCJ6"/>
<name>A0A8J7YCJ6_9EURY</name>
<proteinExistence type="predicted"/>
<reference evidence="1 2" key="1">
    <citation type="submission" date="2021-06" db="EMBL/GenBank/DDBJ databases">
        <title>New haloarchaea isolates fom saline soil.</title>
        <authorList>
            <person name="Duran-Viseras A."/>
            <person name="Sanchez-Porro C.S."/>
            <person name="Ventosa A."/>
        </authorList>
    </citation>
    <scope>NUCLEOTIDE SEQUENCE [LARGE SCALE GENOMIC DNA]</scope>
    <source>
        <strain evidence="1 2">JCM 183640</strain>
    </source>
</reference>
<protein>
    <submittedName>
        <fullName evidence="1">Uncharacterized protein</fullName>
    </submittedName>
</protein>
<sequence>MTSHDHPQRDSPDWERPDFCPFCGTALADGGAGFVDHMDDSPPCAERFESWRERITDDVGGEWGG</sequence>
<evidence type="ECO:0000313" key="1">
    <source>
        <dbReference type="EMBL" id="MBV0925369.1"/>
    </source>
</evidence>
<dbReference type="EMBL" id="JAHQXF010000002">
    <property type="protein sequence ID" value="MBV0925369.1"/>
    <property type="molecule type" value="Genomic_DNA"/>
</dbReference>
<evidence type="ECO:0000313" key="2">
    <source>
        <dbReference type="Proteomes" id="UP000766550"/>
    </source>
</evidence>
<organism evidence="1 2">
    <name type="scientific">Haloarcula limicola</name>
    <dbReference type="NCBI Taxonomy" id="1429915"/>
    <lineage>
        <taxon>Archaea</taxon>
        <taxon>Methanobacteriati</taxon>
        <taxon>Methanobacteriota</taxon>
        <taxon>Stenosarchaea group</taxon>
        <taxon>Halobacteria</taxon>
        <taxon>Halobacteriales</taxon>
        <taxon>Haloarculaceae</taxon>
        <taxon>Haloarcula</taxon>
    </lineage>
</organism>